<feature type="compositionally biased region" description="Polar residues" evidence="1">
    <location>
        <begin position="370"/>
        <end position="379"/>
    </location>
</feature>
<organism evidence="2 3">
    <name type="scientific">Blastocystis sp. subtype 1 (strain ATCC 50177 / NandII)</name>
    <dbReference type="NCBI Taxonomy" id="478820"/>
    <lineage>
        <taxon>Eukaryota</taxon>
        <taxon>Sar</taxon>
        <taxon>Stramenopiles</taxon>
        <taxon>Bigyra</taxon>
        <taxon>Opalozoa</taxon>
        <taxon>Opalinata</taxon>
        <taxon>Blastocystidae</taxon>
        <taxon>Blastocystis</taxon>
    </lineage>
</organism>
<dbReference type="InterPro" id="IPR011989">
    <property type="entry name" value="ARM-like"/>
</dbReference>
<reference evidence="2 3" key="1">
    <citation type="submission" date="2016-05" db="EMBL/GenBank/DDBJ databases">
        <title>Nuclear genome of Blastocystis sp. subtype 1 NandII.</title>
        <authorList>
            <person name="Gentekaki E."/>
            <person name="Curtis B."/>
            <person name="Stairs C."/>
            <person name="Eme L."/>
            <person name="Herman E."/>
            <person name="Klimes V."/>
            <person name="Arias M.C."/>
            <person name="Elias M."/>
            <person name="Hilliou F."/>
            <person name="Klute M."/>
            <person name="Malik S.-B."/>
            <person name="Pightling A."/>
            <person name="Rachubinski R."/>
            <person name="Salas D."/>
            <person name="Schlacht A."/>
            <person name="Suga H."/>
            <person name="Archibald J."/>
            <person name="Ball S.G."/>
            <person name="Clark G."/>
            <person name="Dacks J."/>
            <person name="Van Der Giezen M."/>
            <person name="Tsaousis A."/>
            <person name="Roger A."/>
        </authorList>
    </citation>
    <scope>NUCLEOTIDE SEQUENCE [LARGE SCALE GENOMIC DNA]</scope>
    <source>
        <strain evidence="3">ATCC 50177 / NandII</strain>
    </source>
</reference>
<dbReference type="Gene3D" id="1.25.10.10">
    <property type="entry name" value="Leucine-rich Repeat Variant"/>
    <property type="match status" value="1"/>
</dbReference>
<proteinExistence type="predicted"/>
<feature type="compositionally biased region" description="Low complexity" evidence="1">
    <location>
        <begin position="380"/>
        <end position="393"/>
    </location>
</feature>
<feature type="compositionally biased region" description="Polar residues" evidence="1">
    <location>
        <begin position="257"/>
        <end position="267"/>
    </location>
</feature>
<comment type="caution">
    <text evidence="2">The sequence shown here is derived from an EMBL/GenBank/DDBJ whole genome shotgun (WGS) entry which is preliminary data.</text>
</comment>
<dbReference type="EMBL" id="LXWW01000012">
    <property type="protein sequence ID" value="OAO17944.1"/>
    <property type="molecule type" value="Genomic_DNA"/>
</dbReference>
<dbReference type="SUPFAM" id="SSF48371">
    <property type="entry name" value="ARM repeat"/>
    <property type="match status" value="1"/>
</dbReference>
<evidence type="ECO:0000256" key="1">
    <source>
        <dbReference type="SAM" id="MobiDB-lite"/>
    </source>
</evidence>
<evidence type="ECO:0000313" key="2">
    <source>
        <dbReference type="EMBL" id="OAO17944.1"/>
    </source>
</evidence>
<keyword evidence="3" id="KW-1185">Reference proteome</keyword>
<evidence type="ECO:0000313" key="3">
    <source>
        <dbReference type="Proteomes" id="UP000078348"/>
    </source>
</evidence>
<sequence length="470" mass="50445">MLADLSVDPNNFTLGSQDIMNLRAALTLRIKDGRSAIVVNTANTICVLSRNLRRLFEPVALWLFPKCFERISAGNAVISGKSREACEVMVENTVLKSCIPTIVSSITSRWQRIPSFLTPSNNVAVCAAMCLRLILSNWPSTVVLASSKDIITGLAKGIECYSSEVRAISRDTYTVCQATYSSIAGEVLASLPPRMQEKLASPYNSLTTSQYLPRQPLSPTPRLSKPVASARSVPAVRPQSPAASKPMLASRSIPAVRTQSPTASKSPLLNRPIPAVNPQSPATSKPPLSARSIPAVNPQSPATSKPPLSARSIPAVNPQSPATSKPPLLNRPVPAVSPQPSTWTRQPKPAVSVASTPSSHFSARTGLGGSVNTEASATGLSQPSQPSQLSQPPFSTGPFASLAECVTAEKVMIYQCIQSLQYELRLLQDFSANEGSEEVFASFRASVASIVEKRVRSEEEFLERLKRFDP</sequence>
<dbReference type="Proteomes" id="UP000078348">
    <property type="component" value="Unassembled WGS sequence"/>
</dbReference>
<feature type="region of interest" description="Disordered" evidence="1">
    <location>
        <begin position="210"/>
        <end position="393"/>
    </location>
</feature>
<feature type="compositionally biased region" description="Polar residues" evidence="1">
    <location>
        <begin position="353"/>
        <end position="362"/>
    </location>
</feature>
<accession>A0A196SQ81</accession>
<dbReference type="AlphaFoldDB" id="A0A196SQ81"/>
<protein>
    <submittedName>
        <fullName evidence="2">CLIP-associating protein</fullName>
    </submittedName>
</protein>
<gene>
    <name evidence="2" type="ORF">AV274_0277</name>
</gene>
<name>A0A196SQ81_BLAHN</name>
<dbReference type="InterPro" id="IPR016024">
    <property type="entry name" value="ARM-type_fold"/>
</dbReference>